<keyword evidence="1 2" id="KW-0378">Hydrolase</keyword>
<dbReference type="Pfam" id="PF12706">
    <property type="entry name" value="Lactamase_B_2"/>
    <property type="match status" value="1"/>
</dbReference>
<dbReference type="Gene3D" id="3.60.15.10">
    <property type="entry name" value="Ribonuclease Z/Hydroxyacylglutathione hydrolase-like"/>
    <property type="match status" value="1"/>
</dbReference>
<dbReference type="InterPro" id="IPR050114">
    <property type="entry name" value="UPF0173_UPF0282_UlaG_hydrolase"/>
</dbReference>
<dbReference type="SUPFAM" id="SSF56281">
    <property type="entry name" value="Metallo-hydrolase/oxidoreductase"/>
    <property type="match status" value="1"/>
</dbReference>
<dbReference type="KEGG" id="mez:Mtc_1038"/>
<gene>
    <name evidence="4" type="ordered locus">Mtc_1038</name>
</gene>
<dbReference type="eggNOG" id="arCOG00497">
    <property type="taxonomic scope" value="Archaea"/>
</dbReference>
<dbReference type="InterPro" id="IPR036866">
    <property type="entry name" value="RibonucZ/Hydroxyglut_hydro"/>
</dbReference>
<dbReference type="SMART" id="SM00849">
    <property type="entry name" value="Lactamase_B"/>
    <property type="match status" value="1"/>
</dbReference>
<dbReference type="PANTHER" id="PTHR43546">
    <property type="entry name" value="UPF0173 METAL-DEPENDENT HYDROLASE MJ1163-RELATED"/>
    <property type="match status" value="1"/>
</dbReference>
<dbReference type="HOGENOM" id="CLU_070010_4_0_2"/>
<sequence length="226" mass="24653">MKLKWHGHSNFEIVDSLDTIVDPFFMGNKMADIKWDEASPDVLVITHGHADHMGDAISIAKATDCEVICVNELAKYVQSRGIDAIGANFGGTIDVGRVRYTLVPAVHSNGIDEAGFGWDAGSPAGVIIKESSIIYHAGDTALFSDMSLIHELYRPRVALLPIGGRFTMDIDAAVLATKLIKPDIVIPMHYNTFDVIRADPLKFQKMVEDETDAEAVVMEPGDTIDV</sequence>
<dbReference type="HAMAP" id="MF_00457">
    <property type="entry name" value="UPF0173"/>
    <property type="match status" value="1"/>
</dbReference>
<dbReference type="Proteomes" id="UP000005233">
    <property type="component" value="Chromosome"/>
</dbReference>
<evidence type="ECO:0000256" key="2">
    <source>
        <dbReference type="HAMAP-Rule" id="MF_00457"/>
    </source>
</evidence>
<dbReference type="OrthoDB" id="28313at2157"/>
<dbReference type="GO" id="GO:0016787">
    <property type="term" value="F:hydrolase activity"/>
    <property type="evidence" value="ECO:0007669"/>
    <property type="project" value="UniProtKB-UniRule"/>
</dbReference>
<protein>
    <recommendedName>
        <fullName evidence="2">UPF0173 metal-dependent hydrolase Mtc_1038</fullName>
    </recommendedName>
</protein>
<dbReference type="GeneID" id="11971163"/>
<dbReference type="AlphaFoldDB" id="H8I6W4"/>
<dbReference type="STRING" id="1041930.Mtc_1038"/>
<keyword evidence="5" id="KW-1185">Reference proteome</keyword>
<evidence type="ECO:0000256" key="1">
    <source>
        <dbReference type="ARBA" id="ARBA00022801"/>
    </source>
</evidence>
<dbReference type="RefSeq" id="WP_014405632.1">
    <property type="nucleotide sequence ID" value="NC_017034.1"/>
</dbReference>
<accession>H8I6W4</accession>
<reference evidence="4 5" key="1">
    <citation type="journal article" date="2012" name="J. Bacteriol.">
        <title>Complete genome sequence of a thermophilic methanogen, Methanocella conradii HZ254, isolated from Chinese rice field soil.</title>
        <authorList>
            <person name="Lu Z."/>
            <person name="Lu Y."/>
        </authorList>
    </citation>
    <scope>NUCLEOTIDE SEQUENCE [LARGE SCALE GENOMIC DNA]</scope>
    <source>
        <strain evidence="5">DSM 24694 / JCM 17849 / CGMCC 1.5162 / HZ254</strain>
    </source>
</reference>
<evidence type="ECO:0000313" key="4">
    <source>
        <dbReference type="EMBL" id="AFC99794.1"/>
    </source>
</evidence>
<proteinExistence type="inferred from homology"/>
<name>H8I6W4_METCZ</name>
<dbReference type="NCBIfam" id="NF001911">
    <property type="entry name" value="PRK00685.1"/>
    <property type="match status" value="1"/>
</dbReference>
<dbReference type="PANTHER" id="PTHR43546:SF3">
    <property type="entry name" value="UPF0173 METAL-DEPENDENT HYDROLASE MJ1163"/>
    <property type="match status" value="1"/>
</dbReference>
<evidence type="ECO:0000313" key="5">
    <source>
        <dbReference type="Proteomes" id="UP000005233"/>
    </source>
</evidence>
<dbReference type="EMBL" id="CP003243">
    <property type="protein sequence ID" value="AFC99794.1"/>
    <property type="molecule type" value="Genomic_DNA"/>
</dbReference>
<comment type="similarity">
    <text evidence="2">Belongs to the UPF0173 family.</text>
</comment>
<dbReference type="InterPro" id="IPR001279">
    <property type="entry name" value="Metallo-B-lactamas"/>
</dbReference>
<feature type="domain" description="Metallo-beta-lactamase" evidence="3">
    <location>
        <begin position="7"/>
        <end position="189"/>
    </location>
</feature>
<evidence type="ECO:0000259" key="3">
    <source>
        <dbReference type="SMART" id="SM00849"/>
    </source>
</evidence>
<organism evidence="4 5">
    <name type="scientific">Methanocella conradii (strain DSM 24694 / JCM 17849 / CGMCC 1.5162 / HZ254)</name>
    <dbReference type="NCBI Taxonomy" id="1041930"/>
    <lineage>
        <taxon>Archaea</taxon>
        <taxon>Methanobacteriati</taxon>
        <taxon>Methanobacteriota</taxon>
        <taxon>Stenosarchaea group</taxon>
        <taxon>Methanomicrobia</taxon>
        <taxon>Methanocellales</taxon>
        <taxon>Methanocellaceae</taxon>
        <taxon>Methanocella</taxon>
    </lineage>
</organism>
<dbReference type="InterPro" id="IPR022877">
    <property type="entry name" value="UPF0173"/>
</dbReference>